<dbReference type="SUPFAM" id="SSF52540">
    <property type="entry name" value="P-loop containing nucleoside triphosphate hydrolases"/>
    <property type="match status" value="2"/>
</dbReference>
<keyword evidence="9 12" id="KW-0238">DNA-binding</keyword>
<feature type="binding site" evidence="12">
    <location>
        <position position="548"/>
    </location>
    <ligand>
        <name>Zn(2+)</name>
        <dbReference type="ChEBI" id="CHEBI:29105"/>
        <label>2</label>
    </ligand>
</feature>
<dbReference type="NCBIfam" id="TIGR00595">
    <property type="entry name" value="priA"/>
    <property type="match status" value="1"/>
</dbReference>
<sequence>MSFLLAQVAVEGAVYHFDKLFTYGVPQELAPSLRPGMRVTVPFGAGNRGRVAMVFQTAWAEQRPQGTKDITSLLDAGPVLSQPMLDLALWMKDRCYCALFEAVKAMLPAGLQFRMRESLVLAQDFKDYDREQWSDTAWQVIALLRRAGKSVPLEKLEKDLGLSKDHPELARLLQLGVARKVNTAASKGRDATSKMARPVLDFTGKLTPRQRDVYQTLVDVGEASEKELCYFTGASPSVLKALCQKGAVELFEYEVYRRPQWGEAPRENWEEKPLSPAQGEVFRSLWQEYKDRSSGGRCALLYGVTGSGKTLVFFQLIQAVVKEGKGVIVMVPEISLTAQTIRPFQQRFGDKVALFHSGLSLGERMDEWKRVRRGEAQIVIGTRSAVFAPVKDLGLIVLDEEQEHTYKSESAPRYDAREAARYRCGQEDAFCLLSSATPSMESYRMAQEGKIHFHKLEQRFGPAQIPQVELVDRNLEDVPGSGRAIGPVLEQALVENFRQGRQSIVLLNRRGYHTFASCRSCHEVVTCPHCSISLTYHSANRRLMCHYCGYSIPWTDTCPTCGKEGLTFQGLGTQRAEEQLQELLPEAKILRVDTDAITEKFALERKLSEFARGDYQVMVGTQMVAKGLNFENVTLVGVVSADQSLFSDDYRSNERTFDLLTQVVGRAGRGKYPGRAVIQTFAPENRVLHLAAEQNYPEFYREEMLYRKAMLYPPFVDLLVIGFVGEQDALTRQAAEAFLQDLGELAGKEYPELPLRVLRPSPAAVLKVSNKYRYKLLIKCRNTPRLRELIARLLGEFARRREFQKVTVYADPNPDRVL</sequence>
<feature type="binding site" evidence="12">
    <location>
        <position position="521"/>
    </location>
    <ligand>
        <name>Zn(2+)</name>
        <dbReference type="ChEBI" id="CHEBI:29105"/>
        <label>1</label>
    </ligand>
</feature>
<dbReference type="InterPro" id="IPR041222">
    <property type="entry name" value="PriA_3primeBD"/>
</dbReference>
<dbReference type="PANTHER" id="PTHR30580">
    <property type="entry name" value="PRIMOSOMAL PROTEIN N"/>
    <property type="match status" value="1"/>
</dbReference>
<protein>
    <recommendedName>
        <fullName evidence="12">Replication restart protein PriA</fullName>
    </recommendedName>
    <alternativeName>
        <fullName evidence="12">ATP-dependent DNA helicase PriA</fullName>
        <ecNumber evidence="12">5.6.2.4</ecNumber>
    </alternativeName>
    <alternativeName>
        <fullName evidence="12">DNA 3'-5' helicase PriA</fullName>
    </alternativeName>
</protein>
<keyword evidence="3 12" id="KW-0479">Metal-binding</keyword>
<dbReference type="FunFam" id="3.40.50.300:FF:000489">
    <property type="entry name" value="Primosome assembly protein PriA"/>
    <property type="match status" value="1"/>
</dbReference>
<name>A0A9D2BZX9_9FIRM</name>
<evidence type="ECO:0000256" key="3">
    <source>
        <dbReference type="ARBA" id="ARBA00022723"/>
    </source>
</evidence>
<feature type="binding site" evidence="12">
    <location>
        <position position="558"/>
    </location>
    <ligand>
        <name>Zn(2+)</name>
        <dbReference type="ChEBI" id="CHEBI:29105"/>
        <label>1</label>
    </ligand>
</feature>
<dbReference type="Pfam" id="PF18074">
    <property type="entry name" value="PriA_C"/>
    <property type="match status" value="1"/>
</dbReference>
<dbReference type="GO" id="GO:1990077">
    <property type="term" value="C:primosome complex"/>
    <property type="evidence" value="ECO:0007669"/>
    <property type="project" value="UniProtKB-UniRule"/>
</dbReference>
<dbReference type="InterPro" id="IPR041236">
    <property type="entry name" value="PriA_C"/>
</dbReference>
<accession>A0A9D2BZX9</accession>
<dbReference type="PROSITE" id="PS51192">
    <property type="entry name" value="HELICASE_ATP_BIND_1"/>
    <property type="match status" value="1"/>
</dbReference>
<dbReference type="GO" id="GO:0043138">
    <property type="term" value="F:3'-5' DNA helicase activity"/>
    <property type="evidence" value="ECO:0007669"/>
    <property type="project" value="UniProtKB-EC"/>
</dbReference>
<dbReference type="GO" id="GO:0005524">
    <property type="term" value="F:ATP binding"/>
    <property type="evidence" value="ECO:0007669"/>
    <property type="project" value="UniProtKB-UniRule"/>
</dbReference>
<keyword evidence="10 12" id="KW-0413">Isomerase</keyword>
<dbReference type="Pfam" id="PF00270">
    <property type="entry name" value="DEAD"/>
    <property type="match status" value="1"/>
</dbReference>
<dbReference type="InterPro" id="IPR014001">
    <property type="entry name" value="Helicase_ATP-bd"/>
</dbReference>
<dbReference type="EC" id="5.6.2.4" evidence="12"/>
<dbReference type="EMBL" id="DXDU01000010">
    <property type="protein sequence ID" value="HIY25674.1"/>
    <property type="molecule type" value="Genomic_DNA"/>
</dbReference>
<feature type="binding site" evidence="12">
    <location>
        <position position="518"/>
    </location>
    <ligand>
        <name>Zn(2+)</name>
        <dbReference type="ChEBI" id="CHEBI:29105"/>
        <label>1</label>
    </ligand>
</feature>
<evidence type="ECO:0000256" key="5">
    <source>
        <dbReference type="ARBA" id="ARBA00022801"/>
    </source>
</evidence>
<proteinExistence type="inferred from homology"/>
<comment type="cofactor">
    <cofactor evidence="12">
        <name>Zn(2+)</name>
        <dbReference type="ChEBI" id="CHEBI:29105"/>
    </cofactor>
    <text evidence="12">Binds 2 zinc ions per subunit.</text>
</comment>
<evidence type="ECO:0000256" key="2">
    <source>
        <dbReference type="ARBA" id="ARBA00022705"/>
    </source>
</evidence>
<dbReference type="GO" id="GO:0006269">
    <property type="term" value="P:DNA replication, synthesis of primer"/>
    <property type="evidence" value="ECO:0007669"/>
    <property type="project" value="UniProtKB-KW"/>
</dbReference>
<keyword evidence="1 12" id="KW-0639">Primosome</keyword>
<feature type="binding site" evidence="12">
    <location>
        <position position="530"/>
    </location>
    <ligand>
        <name>Zn(2+)</name>
        <dbReference type="ChEBI" id="CHEBI:29105"/>
        <label>2</label>
    </ligand>
</feature>
<comment type="similarity">
    <text evidence="12">Belongs to the helicase family. PriA subfamily.</text>
</comment>
<dbReference type="Proteomes" id="UP000823915">
    <property type="component" value="Unassembled WGS sequence"/>
</dbReference>
<keyword evidence="7 12" id="KW-0862">Zinc</keyword>
<dbReference type="GO" id="GO:0006302">
    <property type="term" value="P:double-strand break repair"/>
    <property type="evidence" value="ECO:0007669"/>
    <property type="project" value="InterPro"/>
</dbReference>
<evidence type="ECO:0000256" key="6">
    <source>
        <dbReference type="ARBA" id="ARBA00022806"/>
    </source>
</evidence>
<evidence type="ECO:0000256" key="1">
    <source>
        <dbReference type="ARBA" id="ARBA00022515"/>
    </source>
</evidence>
<dbReference type="SMART" id="SM00487">
    <property type="entry name" value="DEXDc"/>
    <property type="match status" value="1"/>
</dbReference>
<dbReference type="InterPro" id="IPR027417">
    <property type="entry name" value="P-loop_NTPase"/>
</dbReference>
<evidence type="ECO:0000259" key="13">
    <source>
        <dbReference type="PROSITE" id="PS51192"/>
    </source>
</evidence>
<dbReference type="Pfam" id="PF17764">
    <property type="entry name" value="PriA_3primeBD"/>
    <property type="match status" value="1"/>
</dbReference>
<dbReference type="InterPro" id="IPR011545">
    <property type="entry name" value="DEAD/DEAH_box_helicase_dom"/>
</dbReference>
<dbReference type="GO" id="GO:0016787">
    <property type="term" value="F:hydrolase activity"/>
    <property type="evidence" value="ECO:0007669"/>
    <property type="project" value="UniProtKB-KW"/>
</dbReference>
<reference evidence="15" key="1">
    <citation type="journal article" date="2021" name="PeerJ">
        <title>Extensive microbial diversity within the chicken gut microbiome revealed by metagenomics and culture.</title>
        <authorList>
            <person name="Gilroy R."/>
            <person name="Ravi A."/>
            <person name="Getino M."/>
            <person name="Pursley I."/>
            <person name="Horton D.L."/>
            <person name="Alikhan N.F."/>
            <person name="Baker D."/>
            <person name="Gharbi K."/>
            <person name="Hall N."/>
            <person name="Watson M."/>
            <person name="Adriaenssens E.M."/>
            <person name="Foster-Nyarko E."/>
            <person name="Jarju S."/>
            <person name="Secka A."/>
            <person name="Antonio M."/>
            <person name="Oren A."/>
            <person name="Chaudhuri R.R."/>
            <person name="La Ragione R."/>
            <person name="Hildebrand F."/>
            <person name="Pallen M.J."/>
        </authorList>
    </citation>
    <scope>NUCLEOTIDE SEQUENCE</scope>
    <source>
        <strain evidence="15">1282</strain>
    </source>
</reference>
<evidence type="ECO:0000256" key="9">
    <source>
        <dbReference type="ARBA" id="ARBA00023125"/>
    </source>
</evidence>
<dbReference type="AlphaFoldDB" id="A0A9D2BZX9"/>
<evidence type="ECO:0000313" key="15">
    <source>
        <dbReference type="EMBL" id="HIY25674.1"/>
    </source>
</evidence>
<comment type="subunit">
    <text evidence="12">Component of the replication restart primosome.</text>
</comment>
<dbReference type="CDD" id="cd18804">
    <property type="entry name" value="SF2_C_priA"/>
    <property type="match status" value="1"/>
</dbReference>
<evidence type="ECO:0000256" key="4">
    <source>
        <dbReference type="ARBA" id="ARBA00022741"/>
    </source>
</evidence>
<organism evidence="15 16">
    <name type="scientific">Candidatus Acutalibacter pullistercoris</name>
    <dbReference type="NCBI Taxonomy" id="2838418"/>
    <lineage>
        <taxon>Bacteria</taxon>
        <taxon>Bacillati</taxon>
        <taxon>Bacillota</taxon>
        <taxon>Clostridia</taxon>
        <taxon>Eubacteriales</taxon>
        <taxon>Acutalibacteraceae</taxon>
        <taxon>Acutalibacter</taxon>
    </lineage>
</organism>
<dbReference type="CDD" id="cd17929">
    <property type="entry name" value="DEXHc_priA"/>
    <property type="match status" value="1"/>
</dbReference>
<feature type="binding site" evidence="12">
    <location>
        <position position="561"/>
    </location>
    <ligand>
        <name>Zn(2+)</name>
        <dbReference type="ChEBI" id="CHEBI:29105"/>
        <label>1</label>
    </ligand>
</feature>
<dbReference type="Gene3D" id="3.40.1440.60">
    <property type="entry name" value="PriA, 3(prime) DNA-binding domain"/>
    <property type="match status" value="1"/>
</dbReference>
<dbReference type="SMART" id="SM00490">
    <property type="entry name" value="HELICc"/>
    <property type="match status" value="1"/>
</dbReference>
<comment type="catalytic activity">
    <reaction evidence="11 12">
        <text>ATP + H2O = ADP + phosphate + H(+)</text>
        <dbReference type="Rhea" id="RHEA:13065"/>
        <dbReference type="ChEBI" id="CHEBI:15377"/>
        <dbReference type="ChEBI" id="CHEBI:15378"/>
        <dbReference type="ChEBI" id="CHEBI:30616"/>
        <dbReference type="ChEBI" id="CHEBI:43474"/>
        <dbReference type="ChEBI" id="CHEBI:456216"/>
        <dbReference type="EC" id="5.6.2.4"/>
    </reaction>
</comment>
<evidence type="ECO:0000256" key="10">
    <source>
        <dbReference type="ARBA" id="ARBA00023235"/>
    </source>
</evidence>
<keyword evidence="6 12" id="KW-0347">Helicase</keyword>
<dbReference type="InterPro" id="IPR005259">
    <property type="entry name" value="PriA"/>
</dbReference>
<dbReference type="Gene3D" id="3.40.50.300">
    <property type="entry name" value="P-loop containing nucleotide triphosphate hydrolases"/>
    <property type="match status" value="2"/>
</dbReference>
<comment type="caution">
    <text evidence="15">The sequence shown here is derived from an EMBL/GenBank/DDBJ whole genome shotgun (WGS) entry which is preliminary data.</text>
</comment>
<reference evidence="15" key="2">
    <citation type="submission" date="2021-04" db="EMBL/GenBank/DDBJ databases">
        <authorList>
            <person name="Gilroy R."/>
        </authorList>
    </citation>
    <scope>NUCLEOTIDE SEQUENCE</scope>
    <source>
        <strain evidence="15">1282</strain>
    </source>
</reference>
<dbReference type="GO" id="GO:0006310">
    <property type="term" value="P:DNA recombination"/>
    <property type="evidence" value="ECO:0007669"/>
    <property type="project" value="InterPro"/>
</dbReference>
<feature type="domain" description="Helicase ATP-binding" evidence="13">
    <location>
        <begin position="290"/>
        <end position="456"/>
    </location>
</feature>
<evidence type="ECO:0000256" key="7">
    <source>
        <dbReference type="ARBA" id="ARBA00022833"/>
    </source>
</evidence>
<keyword evidence="5 12" id="KW-0378">Hydrolase</keyword>
<dbReference type="Pfam" id="PF00271">
    <property type="entry name" value="Helicase_C"/>
    <property type="match status" value="1"/>
</dbReference>
<feature type="binding site" evidence="12">
    <location>
        <position position="545"/>
    </location>
    <ligand>
        <name>Zn(2+)</name>
        <dbReference type="ChEBI" id="CHEBI:29105"/>
        <label>2</label>
    </ligand>
</feature>
<evidence type="ECO:0000256" key="8">
    <source>
        <dbReference type="ARBA" id="ARBA00022840"/>
    </source>
</evidence>
<gene>
    <name evidence="12 15" type="primary">priA</name>
    <name evidence="15" type="ORF">H9838_00690</name>
</gene>
<comment type="catalytic activity">
    <reaction evidence="12">
        <text>Couples ATP hydrolysis with the unwinding of duplex DNA by translocating in the 3'-5' direction.</text>
        <dbReference type="EC" id="5.6.2.4"/>
    </reaction>
</comment>
<dbReference type="Pfam" id="PF18319">
    <property type="entry name" value="Zn_ribbon_PriA"/>
    <property type="match status" value="1"/>
</dbReference>
<dbReference type="PANTHER" id="PTHR30580:SF0">
    <property type="entry name" value="PRIMOSOMAL PROTEIN N"/>
    <property type="match status" value="1"/>
</dbReference>
<dbReference type="GO" id="GO:0006270">
    <property type="term" value="P:DNA replication initiation"/>
    <property type="evidence" value="ECO:0007669"/>
    <property type="project" value="TreeGrafter"/>
</dbReference>
<evidence type="ECO:0000259" key="14">
    <source>
        <dbReference type="PROSITE" id="PS51194"/>
    </source>
</evidence>
<keyword evidence="2 12" id="KW-0235">DNA replication</keyword>
<dbReference type="GO" id="GO:0003677">
    <property type="term" value="F:DNA binding"/>
    <property type="evidence" value="ECO:0007669"/>
    <property type="project" value="UniProtKB-UniRule"/>
</dbReference>
<dbReference type="InterPro" id="IPR042115">
    <property type="entry name" value="PriA_3primeBD_sf"/>
</dbReference>
<dbReference type="PROSITE" id="PS51194">
    <property type="entry name" value="HELICASE_CTER"/>
    <property type="match status" value="1"/>
</dbReference>
<dbReference type="HAMAP" id="MF_00983">
    <property type="entry name" value="PriA"/>
    <property type="match status" value="1"/>
</dbReference>
<comment type="function">
    <text evidence="12">Initiates the restart of stalled replication forks, which reloads the replicative helicase on sites other than the origin of replication. Recognizes and binds to abandoned replication forks and remodels them to uncover a helicase loading site. Promotes assembly of the primosome at these replication forks.</text>
</comment>
<keyword evidence="8 12" id="KW-0067">ATP-binding</keyword>
<evidence type="ECO:0000256" key="11">
    <source>
        <dbReference type="ARBA" id="ARBA00048988"/>
    </source>
</evidence>
<keyword evidence="4 12" id="KW-0547">Nucleotide-binding</keyword>
<dbReference type="InterPro" id="IPR001650">
    <property type="entry name" value="Helicase_C-like"/>
</dbReference>
<evidence type="ECO:0000256" key="12">
    <source>
        <dbReference type="HAMAP-Rule" id="MF_00983"/>
    </source>
</evidence>
<dbReference type="InterPro" id="IPR040498">
    <property type="entry name" value="PriA_CRR"/>
</dbReference>
<dbReference type="GO" id="GO:0008270">
    <property type="term" value="F:zinc ion binding"/>
    <property type="evidence" value="ECO:0007669"/>
    <property type="project" value="UniProtKB-UniRule"/>
</dbReference>
<evidence type="ECO:0000313" key="16">
    <source>
        <dbReference type="Proteomes" id="UP000823915"/>
    </source>
</evidence>
<feature type="domain" description="Helicase C-terminal" evidence="14">
    <location>
        <begin position="553"/>
        <end position="719"/>
    </location>
</feature>
<feature type="binding site" evidence="12">
    <location>
        <position position="527"/>
    </location>
    <ligand>
        <name>Zn(2+)</name>
        <dbReference type="ChEBI" id="CHEBI:29105"/>
        <label>2</label>
    </ligand>
</feature>